<accession>A0ACC1MAG5</accession>
<keyword evidence="2" id="KW-1185">Reference proteome</keyword>
<organism evidence="1 2">
    <name type="scientific">Trametes sanguinea</name>
    <dbReference type="NCBI Taxonomy" id="158606"/>
    <lineage>
        <taxon>Eukaryota</taxon>
        <taxon>Fungi</taxon>
        <taxon>Dikarya</taxon>
        <taxon>Basidiomycota</taxon>
        <taxon>Agaricomycotina</taxon>
        <taxon>Agaricomycetes</taxon>
        <taxon>Polyporales</taxon>
        <taxon>Polyporaceae</taxon>
        <taxon>Trametes</taxon>
    </lineage>
</organism>
<protein>
    <submittedName>
        <fullName evidence="1">Uncharacterized protein</fullName>
    </submittedName>
</protein>
<proteinExistence type="predicted"/>
<gene>
    <name evidence="1" type="ORF">NUW54_g14735</name>
</gene>
<dbReference type="EMBL" id="JANSHE010007894">
    <property type="protein sequence ID" value="KAJ2955469.1"/>
    <property type="molecule type" value="Genomic_DNA"/>
</dbReference>
<evidence type="ECO:0000313" key="2">
    <source>
        <dbReference type="Proteomes" id="UP001144978"/>
    </source>
</evidence>
<reference evidence="1" key="1">
    <citation type="submission" date="2022-08" db="EMBL/GenBank/DDBJ databases">
        <title>Genome Sequence of Pycnoporus sanguineus.</title>
        <authorList>
            <person name="Buettner E."/>
        </authorList>
    </citation>
    <scope>NUCLEOTIDE SEQUENCE</scope>
    <source>
        <strain evidence="1">CG-C14</strain>
    </source>
</reference>
<sequence length="198" mass="21265">MTVDPVSLPVPVSATATSLTDPKPPPTPDTLPTRLPVPSVVSRMKPKQTAPPKKPRAPRSVKQTGPATVRMTRSVSLRQKKVEEEAKQRANPQPGPSATPHRRRSQSFSSYAQPTAASAAKASPVKPVSSRPSSGAPFQFTFTPSAAATLFERATALASEWSAADLDRNEFYGRFVAVDGLIDRFSASLSSYQSFQQC</sequence>
<comment type="caution">
    <text evidence="1">The sequence shown here is derived from an EMBL/GenBank/DDBJ whole genome shotgun (WGS) entry which is preliminary data.</text>
</comment>
<evidence type="ECO:0000313" key="1">
    <source>
        <dbReference type="EMBL" id="KAJ2955469.1"/>
    </source>
</evidence>
<name>A0ACC1MAG5_9APHY</name>
<dbReference type="Proteomes" id="UP001144978">
    <property type="component" value="Unassembled WGS sequence"/>
</dbReference>